<dbReference type="Proteomes" id="UP001154255">
    <property type="component" value="Unassembled WGS sequence"/>
</dbReference>
<keyword evidence="1" id="KW-0812">Transmembrane</keyword>
<gene>
    <name evidence="3" type="ORF">R53529_LOCUS1619</name>
    <name evidence="2" type="ORF">R53530_LOCUS1713</name>
</gene>
<evidence type="ECO:0000313" key="5">
    <source>
        <dbReference type="Proteomes" id="UP001154259"/>
    </source>
</evidence>
<evidence type="ECO:0000256" key="1">
    <source>
        <dbReference type="SAM" id="Phobius"/>
    </source>
</evidence>
<evidence type="ECO:0000313" key="4">
    <source>
        <dbReference type="Proteomes" id="UP001154255"/>
    </source>
</evidence>
<organism evidence="2 4">
    <name type="scientific">Commensalibacter communis</name>
    <dbReference type="NCBI Taxonomy" id="2972786"/>
    <lineage>
        <taxon>Bacteria</taxon>
        <taxon>Pseudomonadati</taxon>
        <taxon>Pseudomonadota</taxon>
        <taxon>Alphaproteobacteria</taxon>
        <taxon>Acetobacterales</taxon>
        <taxon>Acetobacteraceae</taxon>
    </lineage>
</organism>
<keyword evidence="1" id="KW-1133">Transmembrane helix</keyword>
<reference evidence="2" key="1">
    <citation type="submission" date="2022-10" db="EMBL/GenBank/DDBJ databases">
        <authorList>
            <person name="Botero Cardona J."/>
        </authorList>
    </citation>
    <scope>NUCLEOTIDE SEQUENCE</scope>
    <source>
        <strain evidence="2">LMG 31819</strain>
        <strain evidence="3">R-53529</strain>
    </source>
</reference>
<sequence>MIAVTARNGHIIKFSKNFIISLFGLIGLFIVLFVGFLIYIWSSKPFEDYLYNAIHPQCFQQPTCKISLHELTPFVWDQAYIFPRGDAYSNQAIQKVTGVSGDFQRINTLAIFMYHHRLVKFVFFDLVEYDDNFRADPPNDHYFHVASGRADYYEITSKNDFFYVSCHYQSRPFYGEWKECLMVPADKTQLRWFDRSRSEK</sequence>
<proteinExistence type="predicted"/>
<keyword evidence="5" id="KW-1185">Reference proteome</keyword>
<evidence type="ECO:0000313" key="2">
    <source>
        <dbReference type="EMBL" id="CAI3949125.1"/>
    </source>
</evidence>
<accession>A0A9W4X7A4</accession>
<dbReference type="EMBL" id="CAMXCS010000003">
    <property type="protein sequence ID" value="CAI3949617.1"/>
    <property type="molecule type" value="Genomic_DNA"/>
</dbReference>
<name>A0A9W4X7A4_9PROT</name>
<evidence type="ECO:0000313" key="3">
    <source>
        <dbReference type="EMBL" id="CAI3949617.1"/>
    </source>
</evidence>
<dbReference type="EMBL" id="CAMXCM010000004">
    <property type="protein sequence ID" value="CAI3949125.1"/>
    <property type="molecule type" value="Genomic_DNA"/>
</dbReference>
<dbReference type="RefSeq" id="WP_271790049.1">
    <property type="nucleotide sequence ID" value="NZ_CAMXCM010000004.1"/>
</dbReference>
<protein>
    <submittedName>
        <fullName evidence="2">Uncharacterized protein</fullName>
    </submittedName>
</protein>
<comment type="caution">
    <text evidence="2">The sequence shown here is derived from an EMBL/GenBank/DDBJ whole genome shotgun (WGS) entry which is preliminary data.</text>
</comment>
<keyword evidence="1" id="KW-0472">Membrane</keyword>
<dbReference type="Proteomes" id="UP001154259">
    <property type="component" value="Unassembled WGS sequence"/>
</dbReference>
<dbReference type="AlphaFoldDB" id="A0A9W4X7A4"/>
<feature type="transmembrane region" description="Helical" evidence="1">
    <location>
        <begin position="20"/>
        <end position="41"/>
    </location>
</feature>